<evidence type="ECO:0000256" key="6">
    <source>
        <dbReference type="ARBA" id="ARBA00022605"/>
    </source>
</evidence>
<evidence type="ECO:0000256" key="7">
    <source>
        <dbReference type="ARBA" id="ARBA00022915"/>
    </source>
</evidence>
<feature type="binding site" evidence="12 15">
    <location>
        <position position="207"/>
    </location>
    <ligand>
        <name>pyruvate</name>
        <dbReference type="ChEBI" id="CHEBI:15361"/>
    </ligand>
</feature>
<comment type="subcellular location">
    <subcellularLocation>
        <location evidence="12">Cytoplasm</location>
    </subcellularLocation>
</comment>
<dbReference type="PANTHER" id="PTHR12128:SF66">
    <property type="entry name" value="4-HYDROXY-2-OXOGLUTARATE ALDOLASE, MITOCHONDRIAL"/>
    <property type="match status" value="1"/>
</dbReference>
<feature type="site" description="L-lysine inhibitor binding" evidence="16">
    <location>
        <position position="109"/>
    </location>
</feature>
<feature type="site" description="Part of a proton relay during catalysis" evidence="12 16">
    <location>
        <position position="110"/>
    </location>
</feature>
<dbReference type="PRINTS" id="PR00146">
    <property type="entry name" value="DHPICSNTHASE"/>
</dbReference>
<dbReference type="Gene3D" id="3.20.20.70">
    <property type="entry name" value="Aldolase class I"/>
    <property type="match status" value="1"/>
</dbReference>
<evidence type="ECO:0000256" key="14">
    <source>
        <dbReference type="PIRSR" id="PIRSR001365-1"/>
    </source>
</evidence>
<evidence type="ECO:0000256" key="2">
    <source>
        <dbReference type="ARBA" id="ARBA00005120"/>
    </source>
</evidence>
<evidence type="ECO:0000256" key="1">
    <source>
        <dbReference type="ARBA" id="ARBA00003294"/>
    </source>
</evidence>
<dbReference type="NCBIfam" id="TIGR00674">
    <property type="entry name" value="dapA"/>
    <property type="match status" value="1"/>
</dbReference>
<evidence type="ECO:0000256" key="8">
    <source>
        <dbReference type="ARBA" id="ARBA00023154"/>
    </source>
</evidence>
<feature type="site" description="L-lysine inhibitor binding; via carbonyl oxygen" evidence="16">
    <location>
        <position position="52"/>
    </location>
</feature>
<comment type="catalytic activity">
    <reaction evidence="11 12">
        <text>L-aspartate 4-semialdehyde + pyruvate = (2S,4S)-4-hydroxy-2,3,4,5-tetrahydrodipicolinate + H2O + H(+)</text>
        <dbReference type="Rhea" id="RHEA:34171"/>
        <dbReference type="ChEBI" id="CHEBI:15361"/>
        <dbReference type="ChEBI" id="CHEBI:15377"/>
        <dbReference type="ChEBI" id="CHEBI:15378"/>
        <dbReference type="ChEBI" id="CHEBI:67139"/>
        <dbReference type="ChEBI" id="CHEBI:537519"/>
        <dbReference type="EC" id="4.3.3.7"/>
    </reaction>
</comment>
<dbReference type="UniPathway" id="UPA00034">
    <property type="reaction ID" value="UER00017"/>
</dbReference>
<dbReference type="GO" id="GO:0009089">
    <property type="term" value="P:lysine biosynthetic process via diaminopimelate"/>
    <property type="evidence" value="ECO:0007669"/>
    <property type="project" value="UniProtKB-UniRule"/>
</dbReference>
<comment type="pathway">
    <text evidence="2 12">Amino-acid biosynthesis; L-lysine biosynthesis via DAP pathway; (S)-tetrahydrodipicolinate from L-aspartate: step 3/4.</text>
</comment>
<dbReference type="InterPro" id="IPR013785">
    <property type="entry name" value="Aldolase_TIM"/>
</dbReference>
<feature type="site" description="L-lysine inhibitor binding" evidence="16">
    <location>
        <position position="87"/>
    </location>
</feature>
<keyword evidence="7 12" id="KW-0220">Diaminopimelate biosynthesis</keyword>
<feature type="active site" description="Schiff-base intermediate with substrate" evidence="12 14">
    <location>
        <position position="165"/>
    </location>
</feature>
<comment type="caution">
    <text evidence="17">The sequence shown here is derived from an EMBL/GenBank/DDBJ whole genome shotgun (WGS) entry which is preliminary data.</text>
</comment>
<dbReference type="PIRSF" id="PIRSF001365">
    <property type="entry name" value="DHDPS"/>
    <property type="match status" value="1"/>
</dbReference>
<protein>
    <recommendedName>
        <fullName evidence="4 12">4-hydroxy-tetrahydrodipicolinate synthase</fullName>
        <shortName evidence="12">HTPA synthase</shortName>
        <ecNumber evidence="4 12">4.3.3.7</ecNumber>
    </recommendedName>
</protein>
<evidence type="ECO:0000313" key="17">
    <source>
        <dbReference type="EMBL" id="KAB2817765.1"/>
    </source>
</evidence>
<dbReference type="SMART" id="SM01130">
    <property type="entry name" value="DHDPS"/>
    <property type="match status" value="1"/>
</dbReference>
<dbReference type="InterPro" id="IPR020625">
    <property type="entry name" value="Schiff_base-form_aldolases_AS"/>
</dbReference>
<sequence length="294" mass="31414">MSHKFRGTGVALVTPFAKDGSVDHEGLTKLVHHCIDGGVEYLVVLGTTGESATLNAEEKLEVVSTVLIANAGKLPVVLGVGGNNTAEVVSSLESGIPEGIDAILSVSPYYNKPTQEGIYQHYKAIAEVSPVDIILYNVPGRTSSNISSATILRLAHDFDNIIAVKEASGNLEQVMEIINGRPAGFAVISGDDNLTYSIVALGGDGVISVSGQGFPEIFTPMVRSVLSSELDSAREMHYQLFEVTKMLFAEGNPGGIKAVLKQRGICGDTLRLPLWPISNDLYMKLENETNRLTK</sequence>
<keyword evidence="5 12" id="KW-0963">Cytoplasm</keyword>
<accession>A0A6L3ZK19</accession>
<dbReference type="HAMAP" id="MF_00418">
    <property type="entry name" value="DapA"/>
    <property type="match status" value="1"/>
</dbReference>
<dbReference type="EMBL" id="WBVQ01000001">
    <property type="protein sequence ID" value="KAB2817765.1"/>
    <property type="molecule type" value="Genomic_DNA"/>
</dbReference>
<feature type="binding site" evidence="12 15">
    <location>
        <position position="48"/>
    </location>
    <ligand>
        <name>pyruvate</name>
        <dbReference type="ChEBI" id="CHEBI:15361"/>
    </ligand>
</feature>
<keyword evidence="6 12" id="KW-0028">Amino-acid biosynthesis</keyword>
<comment type="similarity">
    <text evidence="3 12 13">Belongs to the DapA family.</text>
</comment>
<evidence type="ECO:0000256" key="4">
    <source>
        <dbReference type="ARBA" id="ARBA00012086"/>
    </source>
</evidence>
<proteinExistence type="inferred from homology"/>
<evidence type="ECO:0000256" key="3">
    <source>
        <dbReference type="ARBA" id="ARBA00007592"/>
    </source>
</evidence>
<evidence type="ECO:0000256" key="9">
    <source>
        <dbReference type="ARBA" id="ARBA00023239"/>
    </source>
</evidence>
<feature type="site" description="Part of a proton relay during catalysis" evidence="12 16">
    <location>
        <position position="47"/>
    </location>
</feature>
<dbReference type="PANTHER" id="PTHR12128">
    <property type="entry name" value="DIHYDRODIPICOLINATE SYNTHASE"/>
    <property type="match status" value="1"/>
</dbReference>
<dbReference type="GO" id="GO:0008840">
    <property type="term" value="F:4-hydroxy-tetrahydrodipicolinate synthase activity"/>
    <property type="evidence" value="ECO:0007669"/>
    <property type="project" value="UniProtKB-UniRule"/>
</dbReference>
<dbReference type="GO" id="GO:0005829">
    <property type="term" value="C:cytosol"/>
    <property type="evidence" value="ECO:0007669"/>
    <property type="project" value="TreeGrafter"/>
</dbReference>
<dbReference type="EC" id="4.3.3.7" evidence="4 12"/>
<dbReference type="PROSITE" id="PS00666">
    <property type="entry name" value="DHDPS_2"/>
    <property type="match status" value="1"/>
</dbReference>
<comment type="function">
    <text evidence="1 12">Catalyzes the condensation of (S)-aspartate-beta-semialdehyde [(S)-ASA] and pyruvate to 4-hydroxy-tetrahydrodipicolinate (HTPA).</text>
</comment>
<evidence type="ECO:0000256" key="5">
    <source>
        <dbReference type="ARBA" id="ARBA00022490"/>
    </source>
</evidence>
<reference evidence="17 18" key="1">
    <citation type="submission" date="2019-10" db="EMBL/GenBank/DDBJ databases">
        <title>Genome sequence of Phaeocystidibacter marisrubri JCM30614 (type strain).</title>
        <authorList>
            <person name="Bowman J.P."/>
        </authorList>
    </citation>
    <scope>NUCLEOTIDE SEQUENCE [LARGE SCALE GENOMIC DNA]</scope>
    <source>
        <strain evidence="17 18">JCM 30614</strain>
    </source>
</reference>
<dbReference type="InterPro" id="IPR005263">
    <property type="entry name" value="DapA"/>
</dbReference>
<dbReference type="CDD" id="cd00950">
    <property type="entry name" value="DHDPS"/>
    <property type="match status" value="1"/>
</dbReference>
<comment type="caution">
    <text evidence="12">Was originally thought to be a dihydrodipicolinate synthase (DHDPS), catalyzing the condensation of (S)-aspartate-beta-semialdehyde [(S)-ASA] and pyruvate to dihydrodipicolinate (DHDP). However, it was shown in E.coli that the product of the enzymatic reaction is not dihydrodipicolinate but in fact (4S)-4-hydroxy-2,3,4,5-tetrahydro-(2S)-dipicolinic acid (HTPA), and that the consecutive dehydration reaction leading to DHDP is not spontaneous but catalyzed by DapB.</text>
</comment>
<keyword evidence="10 12" id="KW-0704">Schiff base</keyword>
<evidence type="ECO:0000256" key="12">
    <source>
        <dbReference type="HAMAP-Rule" id="MF_00418"/>
    </source>
</evidence>
<keyword evidence="8 12" id="KW-0457">Lysine biosynthesis</keyword>
<dbReference type="OrthoDB" id="9782828at2"/>
<keyword evidence="9 12" id="KW-0456">Lyase</keyword>
<gene>
    <name evidence="12" type="primary">dapA</name>
    <name evidence="17" type="ORF">F8C82_04995</name>
</gene>
<feature type="active site" description="Proton donor/acceptor" evidence="12 14">
    <location>
        <position position="136"/>
    </location>
</feature>
<dbReference type="SUPFAM" id="SSF51569">
    <property type="entry name" value="Aldolase"/>
    <property type="match status" value="1"/>
</dbReference>
<organism evidence="17 18">
    <name type="scientific">Phaeocystidibacter marisrubri</name>
    <dbReference type="NCBI Taxonomy" id="1577780"/>
    <lineage>
        <taxon>Bacteria</taxon>
        <taxon>Pseudomonadati</taxon>
        <taxon>Bacteroidota</taxon>
        <taxon>Flavobacteriia</taxon>
        <taxon>Flavobacteriales</taxon>
        <taxon>Phaeocystidibacteraceae</taxon>
        <taxon>Phaeocystidibacter</taxon>
    </lineage>
</organism>
<evidence type="ECO:0000256" key="11">
    <source>
        <dbReference type="ARBA" id="ARBA00047836"/>
    </source>
</evidence>
<evidence type="ECO:0000256" key="13">
    <source>
        <dbReference type="PIRNR" id="PIRNR001365"/>
    </source>
</evidence>
<comment type="subunit">
    <text evidence="12">Homotetramer; dimer of dimers.</text>
</comment>
<dbReference type="AlphaFoldDB" id="A0A6L3ZK19"/>
<evidence type="ECO:0000256" key="15">
    <source>
        <dbReference type="PIRSR" id="PIRSR001365-2"/>
    </source>
</evidence>
<dbReference type="InterPro" id="IPR002220">
    <property type="entry name" value="DapA-like"/>
</dbReference>
<feature type="site" description="L-lysine inhibitor binding" evidence="16">
    <location>
        <position position="83"/>
    </location>
</feature>
<name>A0A6L3ZK19_9FLAO</name>
<dbReference type="GO" id="GO:0019877">
    <property type="term" value="P:diaminopimelate biosynthetic process"/>
    <property type="evidence" value="ECO:0007669"/>
    <property type="project" value="UniProtKB-UniRule"/>
</dbReference>
<dbReference type="Pfam" id="PF00701">
    <property type="entry name" value="DHDPS"/>
    <property type="match status" value="1"/>
</dbReference>
<dbReference type="RefSeq" id="WP_151692453.1">
    <property type="nucleotide sequence ID" value="NZ_BMGX01000002.1"/>
</dbReference>
<dbReference type="Proteomes" id="UP000484164">
    <property type="component" value="Unassembled WGS sequence"/>
</dbReference>
<evidence type="ECO:0000256" key="16">
    <source>
        <dbReference type="PIRSR" id="PIRSR001365-3"/>
    </source>
</evidence>
<keyword evidence="18" id="KW-1185">Reference proteome</keyword>
<evidence type="ECO:0000313" key="18">
    <source>
        <dbReference type="Proteomes" id="UP000484164"/>
    </source>
</evidence>
<evidence type="ECO:0000256" key="10">
    <source>
        <dbReference type="ARBA" id="ARBA00023270"/>
    </source>
</evidence>